<dbReference type="Proteomes" id="UP000722791">
    <property type="component" value="Unassembled WGS sequence"/>
</dbReference>
<name>A0A8J4C7S0_9CHLO</name>
<gene>
    <name evidence="1" type="ORF">Vretimale_5226</name>
</gene>
<reference evidence="1" key="1">
    <citation type="journal article" date="2021" name="Proc. Natl. Acad. Sci. U.S.A.">
        <title>Three genomes in the algal genus Volvox reveal the fate of a haploid sex-determining region after a transition to homothallism.</title>
        <authorList>
            <person name="Yamamoto K."/>
            <person name="Hamaji T."/>
            <person name="Kawai-Toyooka H."/>
            <person name="Matsuzaki R."/>
            <person name="Takahashi F."/>
            <person name="Nishimura Y."/>
            <person name="Kawachi M."/>
            <person name="Noguchi H."/>
            <person name="Minakuchi Y."/>
            <person name="Umen J.G."/>
            <person name="Toyoda A."/>
            <person name="Nozaki H."/>
        </authorList>
    </citation>
    <scope>NUCLEOTIDE SEQUENCE</scope>
    <source>
        <strain evidence="1">NIES-3785</strain>
    </source>
</reference>
<evidence type="ECO:0000313" key="1">
    <source>
        <dbReference type="EMBL" id="GIM00474.1"/>
    </source>
</evidence>
<sequence>MATVYSQDILARWNTHRRNHQPWTARRIVRPRSPILSRPDPNLRVRKYSALYVAVGALTPADLDVVLKGPTLSELFSYGQAALSLAGAAWHAAVTPFAIFGTDRWCLNILFYFTVVLMGYNLMFQAPKQ</sequence>
<dbReference type="EMBL" id="BNCQ01000007">
    <property type="protein sequence ID" value="GIM00474.1"/>
    <property type="molecule type" value="Genomic_DNA"/>
</dbReference>
<comment type="caution">
    <text evidence="1">The sequence shown here is derived from an EMBL/GenBank/DDBJ whole genome shotgun (WGS) entry which is preliminary data.</text>
</comment>
<dbReference type="AlphaFoldDB" id="A0A8J4C7S0"/>
<proteinExistence type="predicted"/>
<organism evidence="1 2">
    <name type="scientific">Volvox reticuliferus</name>
    <dbReference type="NCBI Taxonomy" id="1737510"/>
    <lineage>
        <taxon>Eukaryota</taxon>
        <taxon>Viridiplantae</taxon>
        <taxon>Chlorophyta</taxon>
        <taxon>core chlorophytes</taxon>
        <taxon>Chlorophyceae</taxon>
        <taxon>CS clade</taxon>
        <taxon>Chlamydomonadales</taxon>
        <taxon>Volvocaceae</taxon>
        <taxon>Volvox</taxon>
    </lineage>
</organism>
<dbReference type="OrthoDB" id="10359098at2759"/>
<evidence type="ECO:0000313" key="2">
    <source>
        <dbReference type="Proteomes" id="UP000722791"/>
    </source>
</evidence>
<accession>A0A8J4C7S0</accession>
<protein>
    <submittedName>
        <fullName evidence="1">Uncharacterized protein</fullName>
    </submittedName>
</protein>